<reference evidence="2" key="1">
    <citation type="submission" date="2016-03" db="EMBL/GenBank/DDBJ databases">
        <title>Mechanisms controlling the formation of the plant cell surface in tip-growing cells are functionally conserved among land plants.</title>
        <authorList>
            <person name="Honkanen S."/>
            <person name="Jones V.A."/>
            <person name="Morieri G."/>
            <person name="Champion C."/>
            <person name="Hetherington A.J."/>
            <person name="Kelly S."/>
            <person name="Saint-Marcoux D."/>
            <person name="Proust H."/>
            <person name="Prescott H."/>
            <person name="Dolan L."/>
        </authorList>
    </citation>
    <scope>NUCLEOTIDE SEQUENCE [LARGE SCALE GENOMIC DNA]</scope>
    <source>
        <tissue evidence="2">Whole gametophyte</tissue>
    </source>
</reference>
<evidence type="ECO:0000313" key="2">
    <source>
        <dbReference type="EMBL" id="OAE27535.1"/>
    </source>
</evidence>
<keyword evidence="3" id="KW-1185">Reference proteome</keyword>
<evidence type="ECO:0000313" key="3">
    <source>
        <dbReference type="Proteomes" id="UP000077202"/>
    </source>
</evidence>
<proteinExistence type="predicted"/>
<organism evidence="2 3">
    <name type="scientific">Marchantia polymorpha subsp. ruderalis</name>
    <dbReference type="NCBI Taxonomy" id="1480154"/>
    <lineage>
        <taxon>Eukaryota</taxon>
        <taxon>Viridiplantae</taxon>
        <taxon>Streptophyta</taxon>
        <taxon>Embryophyta</taxon>
        <taxon>Marchantiophyta</taxon>
        <taxon>Marchantiopsida</taxon>
        <taxon>Marchantiidae</taxon>
        <taxon>Marchantiales</taxon>
        <taxon>Marchantiaceae</taxon>
        <taxon>Marchantia</taxon>
    </lineage>
</organism>
<feature type="region of interest" description="Disordered" evidence="1">
    <location>
        <begin position="1"/>
        <end position="104"/>
    </location>
</feature>
<dbReference type="EMBL" id="LVLJ01001867">
    <property type="protein sequence ID" value="OAE27535.1"/>
    <property type="molecule type" value="Genomic_DNA"/>
</dbReference>
<gene>
    <name evidence="2" type="ORF">AXG93_3857s1330</name>
</gene>
<feature type="compositionally biased region" description="Gly residues" evidence="1">
    <location>
        <begin position="50"/>
        <end position="67"/>
    </location>
</feature>
<comment type="caution">
    <text evidence="2">The sequence shown here is derived from an EMBL/GenBank/DDBJ whole genome shotgun (WGS) entry which is preliminary data.</text>
</comment>
<accession>A0A176W500</accession>
<protein>
    <submittedName>
        <fullName evidence="2">Uncharacterized protein</fullName>
    </submittedName>
</protein>
<feature type="compositionally biased region" description="Polar residues" evidence="1">
    <location>
        <begin position="1"/>
        <end position="14"/>
    </location>
</feature>
<sequence>MPATLSGWNPSLTSDHPIPLSLPGGGCRRRRATVVDLGPETEEERASELGRGGAGAGGGGRGGGGVVGAEAEAGRQTGRDRSGGFRGLRSAGGATGSCARRTSSGGFHRKCVRVFLPRSDLSAEEEPSLLATHGSSGFETAIPCGGQTEVVGSRDMSQL</sequence>
<dbReference type="AlphaFoldDB" id="A0A176W500"/>
<name>A0A176W500_MARPO</name>
<dbReference type="Proteomes" id="UP000077202">
    <property type="component" value="Unassembled WGS sequence"/>
</dbReference>
<evidence type="ECO:0000256" key="1">
    <source>
        <dbReference type="SAM" id="MobiDB-lite"/>
    </source>
</evidence>